<keyword evidence="3" id="KW-1185">Reference proteome</keyword>
<protein>
    <submittedName>
        <fullName evidence="4">Rab-GAP TBC domain-containing protein</fullName>
    </submittedName>
</protein>
<reference evidence="2 3" key="2">
    <citation type="submission" date="2018-11" db="EMBL/GenBank/DDBJ databases">
        <authorList>
            <consortium name="Pathogen Informatics"/>
        </authorList>
    </citation>
    <scope>NUCLEOTIDE SEQUENCE [LARGE SCALE GENOMIC DNA]</scope>
    <source>
        <strain evidence="2">Dakar</strain>
        <strain evidence="3">Dakar, Senegal</strain>
    </source>
</reference>
<dbReference type="PANTHER" id="PTHR12848:SF16">
    <property type="entry name" value="REGULATORY-ASSOCIATED PROTEIN OF MTOR"/>
    <property type="match status" value="1"/>
</dbReference>
<dbReference type="Gene3D" id="1.25.10.10">
    <property type="entry name" value="Leucine-rich Repeat Variant"/>
    <property type="match status" value="1"/>
</dbReference>
<dbReference type="InterPro" id="IPR011989">
    <property type="entry name" value="ARM-like"/>
</dbReference>
<dbReference type="PANTHER" id="PTHR12848">
    <property type="entry name" value="REGULATORY-ASSOCIATED PROTEIN OF MTOR"/>
    <property type="match status" value="1"/>
</dbReference>
<feature type="compositionally biased region" description="Polar residues" evidence="1">
    <location>
        <begin position="841"/>
        <end position="854"/>
    </location>
</feature>
<dbReference type="GO" id="GO:0030674">
    <property type="term" value="F:protein-macromolecule adaptor activity"/>
    <property type="evidence" value="ECO:0007669"/>
    <property type="project" value="TreeGrafter"/>
</dbReference>
<dbReference type="GO" id="GO:0005737">
    <property type="term" value="C:cytoplasm"/>
    <property type="evidence" value="ECO:0007669"/>
    <property type="project" value="TreeGrafter"/>
</dbReference>
<feature type="region of interest" description="Disordered" evidence="1">
    <location>
        <begin position="841"/>
        <end position="863"/>
    </location>
</feature>
<feature type="region of interest" description="Disordered" evidence="1">
    <location>
        <begin position="477"/>
        <end position="511"/>
    </location>
</feature>
<dbReference type="GO" id="GO:0009267">
    <property type="term" value="P:cellular response to starvation"/>
    <property type="evidence" value="ECO:0007669"/>
    <property type="project" value="TreeGrafter"/>
</dbReference>
<feature type="compositionally biased region" description="Acidic residues" evidence="1">
    <location>
        <begin position="537"/>
        <end position="591"/>
    </location>
</feature>
<feature type="region of interest" description="Disordered" evidence="1">
    <location>
        <begin position="532"/>
        <end position="596"/>
    </location>
</feature>
<dbReference type="EMBL" id="UZAK01033558">
    <property type="protein sequence ID" value="VDP38276.1"/>
    <property type="molecule type" value="Genomic_DNA"/>
</dbReference>
<feature type="region of interest" description="Disordered" evidence="1">
    <location>
        <begin position="418"/>
        <end position="438"/>
    </location>
</feature>
<dbReference type="InterPro" id="IPR004083">
    <property type="entry name" value="Raptor"/>
</dbReference>
<feature type="region of interest" description="Disordered" evidence="1">
    <location>
        <begin position="244"/>
        <end position="265"/>
    </location>
</feature>
<dbReference type="InterPro" id="IPR016024">
    <property type="entry name" value="ARM-type_fold"/>
</dbReference>
<sequence length="1394" mass="156592">MYTNREKLPRTEVDGKCWWAAYVPPRGVAGVTVVEQRQMECDGKTDQSETFQCNHQTYSGSNFPNIHNQATLPSSSTAHVVSMENTFMLAACSKDEDLPQNPNLPADLFTACLTTPIRMALRWHWLRHQEYFPGYLDESLLDRIPGSHSNRMSLLGEINWIFTAVTDTIAWCSFPLDIFQKLFRQDLLIASLFRNFLLAERIMKYYGCHPVSAPLLLPTYQHRLLPLKPVKSTVPSVCVYPPNKSHSDNNNDSNNIAISQQPLTNPTNPDLISSCDVASTMTSSTVSTVTVSSTFVSTTTTAVTKSRAVGKAGHLRNHPTNQLIDTHEKKSQLNHDCLQCDNNDHSTANVLQYGLPPSQPVTAMLIDSEQNNHPPTTNTTVEFISNDTNVSNKDLIDIKSTLHKVKQMDHLEITEFTNQNTNDESHFTNDDNNDNEPKFLTTTTTAMNNNDSASIVHHTITNETEKSVEQADNQISKTTIPSGFHPSQQQHQNTSNTHHDHRQKDSSSRNNKVKYFEHDDNQNNETSQEKICHENNDNDDDDDVGDDDDSTDNSETDDDDDDDDIDVDEEDDDDDDEEDDDGGGDEEEEDNRAEQYKCNKTTLNVPNTIGSTAKVMNTTISPTITTTTTTIDNCSTQLSLHSTENCHESNKVENKPSIGIVDNRTNLFSGIGNSKLMNKKHDKQFSRSISCSDLYTHTNCNDQHVSQPQITRQQQHQQPHSKLTHEQVNMNTYDENNTTNRCQHLPQGVVVEHQQTPLNLKNNNHDGTVTTEKATLIKLTESTKLMNMTCKGIVLSETNDQAQKQSHVHVQNNELKQQDIENSVVVSAIKCKLNNDLSSMKQAENSKNSGNSRIFTPMKPRQPPIHTQYPHGYEKLYLLPNSGDIQKVTGACRHRVISNHSSNKSATVSQQLGGPITTTTVSSAQTKHIKQYFDSRTCTKLPNANDHCNNRVILPNNVNYQNEHYPDPNKSQLNYSDTLLLPPPSSNQRMNTSSSTLTQLSHCQQSMTNQFVSPTVSTASTTAATTATTTTATVFSGSVIGGSGPSSFFTSQMTAFKIWLQTADERRPVATQLPILLQILLSQSHRIRAMQLLSEFLDLGPWAVAHCLTVGIFPYIVRLFHSPVSEVKPYLVFIWGKIIASAQTEFGRNDSVRDFGYKYFIACLSDTENLSPLTRTITAFALAKMLEKDESEEPDPFFQDVYLKQNFLPIVQTQLFDNTPTENEEMLIRMRLWLILALAKLWCKNDEARWFGIRHNLPEVLLAYLNDISPEVRAATVYALGNLIENQTTDSSKQNHADQISHEIGGQLVKYSSRDACPLVRCMVVEAFRGLVKQFESQLCAIGIQYIQEIYNKQSQQKSHQNSTKLSLHSITSCPAKRPMRHSTISKCIYLLLI</sequence>
<organism evidence="4">
    <name type="scientific">Schistosoma curassoni</name>
    <dbReference type="NCBI Taxonomy" id="6186"/>
    <lineage>
        <taxon>Eukaryota</taxon>
        <taxon>Metazoa</taxon>
        <taxon>Spiralia</taxon>
        <taxon>Lophotrochozoa</taxon>
        <taxon>Platyhelminthes</taxon>
        <taxon>Trematoda</taxon>
        <taxon>Digenea</taxon>
        <taxon>Strigeidida</taxon>
        <taxon>Schistosomatoidea</taxon>
        <taxon>Schistosomatidae</taxon>
        <taxon>Schistosoma</taxon>
    </lineage>
</organism>
<gene>
    <name evidence="2" type="ORF">SCUD_LOCUS10058</name>
</gene>
<dbReference type="GO" id="GO:0031931">
    <property type="term" value="C:TORC1 complex"/>
    <property type="evidence" value="ECO:0007669"/>
    <property type="project" value="InterPro"/>
</dbReference>
<accession>A0A183K4Y7</accession>
<dbReference type="WBParaSite" id="SCUD_0001005801-mRNA-1">
    <property type="protein sequence ID" value="SCUD_0001005801-mRNA-1"/>
    <property type="gene ID" value="SCUD_0001005801"/>
</dbReference>
<dbReference type="PRINTS" id="PR01547">
    <property type="entry name" value="YEAST176DUF"/>
</dbReference>
<dbReference type="STRING" id="6186.A0A183K4Y7"/>
<dbReference type="GO" id="GO:0030307">
    <property type="term" value="P:positive regulation of cell growth"/>
    <property type="evidence" value="ECO:0007669"/>
    <property type="project" value="TreeGrafter"/>
</dbReference>
<dbReference type="GO" id="GO:0038202">
    <property type="term" value="P:TORC1 signaling"/>
    <property type="evidence" value="ECO:0007669"/>
    <property type="project" value="TreeGrafter"/>
</dbReference>
<feature type="compositionally biased region" description="Low complexity" evidence="1">
    <location>
        <begin position="485"/>
        <end position="496"/>
    </location>
</feature>
<evidence type="ECO:0000256" key="1">
    <source>
        <dbReference type="SAM" id="MobiDB-lite"/>
    </source>
</evidence>
<dbReference type="GO" id="GO:0071230">
    <property type="term" value="P:cellular response to amino acid stimulus"/>
    <property type="evidence" value="ECO:0007669"/>
    <property type="project" value="TreeGrafter"/>
</dbReference>
<evidence type="ECO:0000313" key="3">
    <source>
        <dbReference type="Proteomes" id="UP000279833"/>
    </source>
</evidence>
<reference evidence="4" key="1">
    <citation type="submission" date="2016-06" db="UniProtKB">
        <authorList>
            <consortium name="WormBaseParasite"/>
        </authorList>
    </citation>
    <scope>IDENTIFICATION</scope>
</reference>
<proteinExistence type="predicted"/>
<evidence type="ECO:0000313" key="4">
    <source>
        <dbReference type="WBParaSite" id="SCUD_0001005801-mRNA-1"/>
    </source>
</evidence>
<name>A0A183K4Y7_9TREM</name>
<feature type="compositionally biased region" description="Polar residues" evidence="1">
    <location>
        <begin position="256"/>
        <end position="265"/>
    </location>
</feature>
<evidence type="ECO:0000313" key="2">
    <source>
        <dbReference type="EMBL" id="VDP38276.1"/>
    </source>
</evidence>
<dbReference type="Proteomes" id="UP000279833">
    <property type="component" value="Unassembled WGS sequence"/>
</dbReference>
<dbReference type="GO" id="GO:0010506">
    <property type="term" value="P:regulation of autophagy"/>
    <property type="evidence" value="ECO:0007669"/>
    <property type="project" value="TreeGrafter"/>
</dbReference>
<dbReference type="SUPFAM" id="SSF48371">
    <property type="entry name" value="ARM repeat"/>
    <property type="match status" value="1"/>
</dbReference>